<dbReference type="InterPro" id="IPR009057">
    <property type="entry name" value="Homeodomain-like_sf"/>
</dbReference>
<dbReference type="Gene3D" id="1.10.357.10">
    <property type="entry name" value="Tetracycline Repressor, domain 2"/>
    <property type="match status" value="1"/>
</dbReference>
<dbReference type="InterPro" id="IPR025722">
    <property type="entry name" value="TetR"/>
</dbReference>
<sequence length="206" mass="24909">MRKKELTQEKIKKVATKLFNEKDSLSITTNHIAKEANISPGNLYYHYKNKEAIILEIYKDMSKKFESFESFNKILTSKNSIKTWNEMYDSYLELFWEYRFLMKDNTTLMAIYPELKKIFSEKQKIRIEQIKKLYRYWIEEQIITPIDEKELHIRAKLSWFVSAYWQVFTSIDSDITKESIKEVKEIIFKLQLYPLLTNKGKELLKE</sequence>
<gene>
    <name evidence="4" type="ORF">CRV08_12065</name>
</gene>
<evidence type="ECO:0000313" key="5">
    <source>
        <dbReference type="Proteomes" id="UP000290172"/>
    </source>
</evidence>
<keyword evidence="1 2" id="KW-0238">DNA-binding</keyword>
<dbReference type="InterPro" id="IPR001647">
    <property type="entry name" value="HTH_TetR"/>
</dbReference>
<dbReference type="Pfam" id="PF00440">
    <property type="entry name" value="TetR_N"/>
    <property type="match status" value="1"/>
</dbReference>
<name>A0A4Q0YA91_9BACT</name>
<accession>A0A4Q0YA91</accession>
<feature type="DNA-binding region" description="H-T-H motif" evidence="2">
    <location>
        <begin position="28"/>
        <end position="47"/>
    </location>
</feature>
<dbReference type="PRINTS" id="PR00455">
    <property type="entry name" value="HTHTETR"/>
</dbReference>
<dbReference type="InterPro" id="IPR050624">
    <property type="entry name" value="HTH-type_Tx_Regulator"/>
</dbReference>
<protein>
    <submittedName>
        <fullName evidence="4">TetR family transcriptional regulator</fullName>
    </submittedName>
</protein>
<dbReference type="AlphaFoldDB" id="A0A4Q0YA91"/>
<dbReference type="SUPFAM" id="SSF46689">
    <property type="entry name" value="Homeodomain-like"/>
    <property type="match status" value="1"/>
</dbReference>
<dbReference type="PROSITE" id="PS50977">
    <property type="entry name" value="HTH_TETR_2"/>
    <property type="match status" value="1"/>
</dbReference>
<dbReference type="EMBL" id="PDKJ01000012">
    <property type="protein sequence ID" value="RXJ66795.1"/>
    <property type="molecule type" value="Genomic_DNA"/>
</dbReference>
<evidence type="ECO:0000256" key="2">
    <source>
        <dbReference type="PROSITE-ProRule" id="PRU00335"/>
    </source>
</evidence>
<feature type="domain" description="HTH tetR-type" evidence="3">
    <location>
        <begin position="5"/>
        <end position="65"/>
    </location>
</feature>
<dbReference type="Pfam" id="PF13972">
    <property type="entry name" value="TetR"/>
    <property type="match status" value="1"/>
</dbReference>
<comment type="caution">
    <text evidence="4">The sequence shown here is derived from an EMBL/GenBank/DDBJ whole genome shotgun (WGS) entry which is preliminary data.</text>
</comment>
<organism evidence="4 5">
    <name type="scientific">Halarcobacter ebronensis</name>
    <dbReference type="NCBI Taxonomy" id="1462615"/>
    <lineage>
        <taxon>Bacteria</taxon>
        <taxon>Pseudomonadati</taxon>
        <taxon>Campylobacterota</taxon>
        <taxon>Epsilonproteobacteria</taxon>
        <taxon>Campylobacterales</taxon>
        <taxon>Arcobacteraceae</taxon>
        <taxon>Halarcobacter</taxon>
    </lineage>
</organism>
<evidence type="ECO:0000313" key="4">
    <source>
        <dbReference type="EMBL" id="RXJ66795.1"/>
    </source>
</evidence>
<dbReference type="PANTHER" id="PTHR43479:SF12">
    <property type="entry name" value="TRANSCRIPTIONAL REGULATORY PROTEIN"/>
    <property type="match status" value="1"/>
</dbReference>
<dbReference type="Proteomes" id="UP000290172">
    <property type="component" value="Unassembled WGS sequence"/>
</dbReference>
<evidence type="ECO:0000259" key="3">
    <source>
        <dbReference type="PROSITE" id="PS50977"/>
    </source>
</evidence>
<evidence type="ECO:0000256" key="1">
    <source>
        <dbReference type="ARBA" id="ARBA00023125"/>
    </source>
</evidence>
<dbReference type="PANTHER" id="PTHR43479">
    <property type="entry name" value="ACREF/ENVCD OPERON REPRESSOR-RELATED"/>
    <property type="match status" value="1"/>
</dbReference>
<dbReference type="RefSeq" id="WP_128982465.1">
    <property type="nucleotide sequence ID" value="NZ_PDKJ01000012.1"/>
</dbReference>
<proteinExistence type="predicted"/>
<dbReference type="GO" id="GO:0003677">
    <property type="term" value="F:DNA binding"/>
    <property type="evidence" value="ECO:0007669"/>
    <property type="project" value="UniProtKB-UniRule"/>
</dbReference>
<reference evidence="4 5" key="1">
    <citation type="submission" date="2017-10" db="EMBL/GenBank/DDBJ databases">
        <title>Genomics of the genus Arcobacter.</title>
        <authorList>
            <person name="Perez-Cataluna A."/>
            <person name="Figueras M.J."/>
        </authorList>
    </citation>
    <scope>NUCLEOTIDE SEQUENCE [LARGE SCALE GENOMIC DNA]</scope>
    <source>
        <strain evidence="4 5">CECT 8993</strain>
    </source>
</reference>